<dbReference type="AlphaFoldDB" id="A0A8T0D7X4"/>
<dbReference type="OrthoDB" id="10004338at2759"/>
<dbReference type="InterPro" id="IPR001315">
    <property type="entry name" value="CARD"/>
</dbReference>
<dbReference type="InterPro" id="IPR001309">
    <property type="entry name" value="Pept_C14_p20"/>
</dbReference>
<dbReference type="PROSITE" id="PS50207">
    <property type="entry name" value="CASPASE_P10"/>
    <property type="match status" value="1"/>
</dbReference>
<evidence type="ECO:0000256" key="5">
    <source>
        <dbReference type="ARBA" id="ARBA00022807"/>
    </source>
</evidence>
<dbReference type="PANTHER" id="PTHR47901:SF8">
    <property type="entry name" value="CASPASE-3"/>
    <property type="match status" value="1"/>
</dbReference>
<evidence type="ECO:0000256" key="8">
    <source>
        <dbReference type="RuleBase" id="RU003971"/>
    </source>
</evidence>
<evidence type="ECO:0000256" key="1">
    <source>
        <dbReference type="ARBA" id="ARBA00010134"/>
    </source>
</evidence>
<dbReference type="GO" id="GO:0006508">
    <property type="term" value="P:proteolysis"/>
    <property type="evidence" value="ECO:0007669"/>
    <property type="project" value="UniProtKB-KW"/>
</dbReference>
<feature type="domain" description="Caspase family p20" evidence="10">
    <location>
        <begin position="144"/>
        <end position="270"/>
    </location>
</feature>
<dbReference type="GO" id="GO:0006915">
    <property type="term" value="P:apoptotic process"/>
    <property type="evidence" value="ECO:0007669"/>
    <property type="project" value="UniProtKB-KW"/>
</dbReference>
<organism evidence="12 13">
    <name type="scientific">Paragonimus westermani</name>
    <dbReference type="NCBI Taxonomy" id="34504"/>
    <lineage>
        <taxon>Eukaryota</taxon>
        <taxon>Metazoa</taxon>
        <taxon>Spiralia</taxon>
        <taxon>Lophotrochozoa</taxon>
        <taxon>Platyhelminthes</taxon>
        <taxon>Trematoda</taxon>
        <taxon>Digenea</taxon>
        <taxon>Plagiorchiida</taxon>
        <taxon>Troglotremata</taxon>
        <taxon>Troglotrematidae</taxon>
        <taxon>Paragonimus</taxon>
    </lineage>
</organism>
<sequence length="390" mass="44222">MEDRHRTLLRTMRVYLLNNITRLEEVLDLLESDRIISEDQRHRIMSHPVHKDRLRYFLDTVVRCGPLAFDKFQNALRETHQEGIVHTMQMELDKTVQATQVTLPSTSSTTNKSAGYDTRSLMAPDKLGTYVVHPFEPYPVTSVPRGYILIINIENYTKETGFSNRLGSAEDVKKLMYMFQDFSYSVAVLQDPIGRQLEQAVMEFALKPEHSRVHAGGLVILAHGIEHHIVATDGTLVSIDGLISWFTNPRCPGLVQKPKLLVIQACRGGQHDRGVVTRAEQSLTSVNFSTVDHSLDPSSWLSVPYMSDCVIVYSTLPGFVSWRSETSGSWYITTFVDVFRLHGHRCHVMDLLAEVNQRLVSESSDLKLYQISQPVSTLRKPFFLSTKAAD</sequence>
<dbReference type="SUPFAM" id="SSF52129">
    <property type="entry name" value="Caspase-like"/>
    <property type="match status" value="1"/>
</dbReference>
<dbReference type="InterPro" id="IPR011600">
    <property type="entry name" value="Pept_C14_caspase"/>
</dbReference>
<dbReference type="InterPro" id="IPR015917">
    <property type="entry name" value="Pept_C14A"/>
</dbReference>
<dbReference type="Gene3D" id="3.40.50.1460">
    <property type="match status" value="1"/>
</dbReference>
<dbReference type="Gene3D" id="1.10.533.10">
    <property type="entry name" value="Death Domain, Fas"/>
    <property type="match status" value="1"/>
</dbReference>
<dbReference type="InterPro" id="IPR002138">
    <property type="entry name" value="Pept_C14_p10"/>
</dbReference>
<dbReference type="PIRSF" id="PIRSF038001">
    <property type="entry name" value="Caspase_ICE"/>
    <property type="match status" value="1"/>
</dbReference>
<gene>
    <name evidence="12" type="ORF">P879_06342</name>
</gene>
<dbReference type="EMBL" id="JTDF01011758">
    <property type="protein sequence ID" value="KAF8563476.1"/>
    <property type="molecule type" value="Genomic_DNA"/>
</dbReference>
<evidence type="ECO:0000256" key="7">
    <source>
        <dbReference type="PIRSR" id="PIRSR038001-1"/>
    </source>
</evidence>
<dbReference type="InterPro" id="IPR011029">
    <property type="entry name" value="DEATH-like_dom_sf"/>
</dbReference>
<evidence type="ECO:0000313" key="12">
    <source>
        <dbReference type="EMBL" id="KAF8563476.1"/>
    </source>
</evidence>
<evidence type="ECO:0000259" key="11">
    <source>
        <dbReference type="PROSITE" id="PS50209"/>
    </source>
</evidence>
<dbReference type="InterPro" id="IPR029030">
    <property type="entry name" value="Caspase-like_dom_sf"/>
</dbReference>
<protein>
    <recommendedName>
        <fullName evidence="14">Caspase 2</fullName>
    </recommendedName>
</protein>
<evidence type="ECO:0008006" key="14">
    <source>
        <dbReference type="Google" id="ProtNLM"/>
    </source>
</evidence>
<evidence type="ECO:0000313" key="13">
    <source>
        <dbReference type="Proteomes" id="UP000699462"/>
    </source>
</evidence>
<feature type="domain" description="CARD" evidence="11">
    <location>
        <begin position="1"/>
        <end position="91"/>
    </location>
</feature>
<dbReference type="PRINTS" id="PR00376">
    <property type="entry name" value="IL1BCENZYME"/>
</dbReference>
<dbReference type="PANTHER" id="PTHR47901">
    <property type="entry name" value="CASPASE RECRUITMENT DOMAIN-CONTAINING PROTEIN 18"/>
    <property type="match status" value="1"/>
</dbReference>
<evidence type="ECO:0000256" key="3">
    <source>
        <dbReference type="ARBA" id="ARBA00022703"/>
    </source>
</evidence>
<evidence type="ECO:0000259" key="10">
    <source>
        <dbReference type="PROSITE" id="PS50208"/>
    </source>
</evidence>
<feature type="active site" evidence="7">
    <location>
        <position position="223"/>
    </location>
</feature>
<feature type="active site" evidence="7">
    <location>
        <position position="266"/>
    </location>
</feature>
<dbReference type="SUPFAM" id="SSF47986">
    <property type="entry name" value="DEATH domain"/>
    <property type="match status" value="1"/>
</dbReference>
<keyword evidence="6" id="KW-0865">Zymogen</keyword>
<dbReference type="InterPro" id="IPR033139">
    <property type="entry name" value="Caspase_cys_AS"/>
</dbReference>
<dbReference type="PROSITE" id="PS50209">
    <property type="entry name" value="CARD"/>
    <property type="match status" value="1"/>
</dbReference>
<dbReference type="PROSITE" id="PS50208">
    <property type="entry name" value="CASPASE_P20"/>
    <property type="match status" value="1"/>
</dbReference>
<dbReference type="GO" id="GO:0004197">
    <property type="term" value="F:cysteine-type endopeptidase activity"/>
    <property type="evidence" value="ECO:0007669"/>
    <property type="project" value="InterPro"/>
</dbReference>
<dbReference type="Proteomes" id="UP000699462">
    <property type="component" value="Unassembled WGS sequence"/>
</dbReference>
<dbReference type="PROSITE" id="PS01122">
    <property type="entry name" value="CASPASE_CYS"/>
    <property type="match status" value="1"/>
</dbReference>
<feature type="domain" description="Caspase family p10" evidence="9">
    <location>
        <begin position="299"/>
        <end position="386"/>
    </location>
</feature>
<comment type="similarity">
    <text evidence="1 8">Belongs to the peptidase C14A family.</text>
</comment>
<reference evidence="12 13" key="1">
    <citation type="submission" date="2019-07" db="EMBL/GenBank/DDBJ databases">
        <title>Annotation for the trematode Paragonimus westermani.</title>
        <authorList>
            <person name="Choi Y.-J."/>
        </authorList>
    </citation>
    <scope>NUCLEOTIDE SEQUENCE [LARGE SCALE GENOMIC DNA]</scope>
    <source>
        <strain evidence="12">180907_Pwestermani</strain>
    </source>
</reference>
<name>A0A8T0D7X4_9TREM</name>
<dbReference type="CDD" id="cd00032">
    <property type="entry name" value="CASc"/>
    <property type="match status" value="1"/>
</dbReference>
<dbReference type="SMART" id="SM00115">
    <property type="entry name" value="CASc"/>
    <property type="match status" value="1"/>
</dbReference>
<keyword evidence="5" id="KW-0788">Thiol protease</keyword>
<dbReference type="InterPro" id="IPR002398">
    <property type="entry name" value="Pept_C14"/>
</dbReference>
<comment type="caution">
    <text evidence="12">The sequence shown here is derived from an EMBL/GenBank/DDBJ whole genome shotgun (WGS) entry which is preliminary data.</text>
</comment>
<evidence type="ECO:0000256" key="2">
    <source>
        <dbReference type="ARBA" id="ARBA00022670"/>
    </source>
</evidence>
<keyword evidence="4" id="KW-0378">Hydrolase</keyword>
<evidence type="ECO:0000256" key="6">
    <source>
        <dbReference type="ARBA" id="ARBA00023145"/>
    </source>
</evidence>
<evidence type="ECO:0000259" key="9">
    <source>
        <dbReference type="PROSITE" id="PS50207"/>
    </source>
</evidence>
<dbReference type="CDD" id="cd01671">
    <property type="entry name" value="CARD"/>
    <property type="match status" value="1"/>
</dbReference>
<dbReference type="GO" id="GO:0042981">
    <property type="term" value="P:regulation of apoptotic process"/>
    <property type="evidence" value="ECO:0007669"/>
    <property type="project" value="InterPro"/>
</dbReference>
<proteinExistence type="inferred from homology"/>
<evidence type="ECO:0000256" key="4">
    <source>
        <dbReference type="ARBA" id="ARBA00022801"/>
    </source>
</evidence>
<accession>A0A8T0D7X4</accession>
<keyword evidence="13" id="KW-1185">Reference proteome</keyword>
<keyword evidence="3" id="KW-0053">Apoptosis</keyword>
<keyword evidence="2" id="KW-0645">Protease</keyword>
<dbReference type="Pfam" id="PF00656">
    <property type="entry name" value="Peptidase_C14"/>
    <property type="match status" value="1"/>
</dbReference>
<dbReference type="Pfam" id="PF00619">
    <property type="entry name" value="CARD"/>
    <property type="match status" value="1"/>
</dbReference>